<dbReference type="GO" id="GO:0001786">
    <property type="term" value="F:phosphatidylserine binding"/>
    <property type="evidence" value="ECO:0007669"/>
    <property type="project" value="TreeGrafter"/>
</dbReference>
<dbReference type="Pfam" id="PF00168">
    <property type="entry name" value="C2"/>
    <property type="match status" value="1"/>
</dbReference>
<organism evidence="3 4">
    <name type="scientific">Gryllus longicercus</name>
    <dbReference type="NCBI Taxonomy" id="2509291"/>
    <lineage>
        <taxon>Eukaryota</taxon>
        <taxon>Metazoa</taxon>
        <taxon>Ecdysozoa</taxon>
        <taxon>Arthropoda</taxon>
        <taxon>Hexapoda</taxon>
        <taxon>Insecta</taxon>
        <taxon>Pterygota</taxon>
        <taxon>Neoptera</taxon>
        <taxon>Polyneoptera</taxon>
        <taxon>Orthoptera</taxon>
        <taxon>Ensifera</taxon>
        <taxon>Gryllidea</taxon>
        <taxon>Grylloidea</taxon>
        <taxon>Gryllidae</taxon>
        <taxon>Gryllinae</taxon>
        <taxon>Gryllus</taxon>
    </lineage>
</organism>
<accession>A0AAN9Z4C8</accession>
<protein>
    <recommendedName>
        <fullName evidence="2">C2 domain-containing protein</fullName>
    </recommendedName>
</protein>
<dbReference type="GO" id="GO:0005886">
    <property type="term" value="C:plasma membrane"/>
    <property type="evidence" value="ECO:0007669"/>
    <property type="project" value="TreeGrafter"/>
</dbReference>
<evidence type="ECO:0000313" key="4">
    <source>
        <dbReference type="Proteomes" id="UP001378592"/>
    </source>
</evidence>
<dbReference type="InterPro" id="IPR035892">
    <property type="entry name" value="C2_domain_sf"/>
</dbReference>
<dbReference type="InterPro" id="IPR000008">
    <property type="entry name" value="C2_dom"/>
</dbReference>
<dbReference type="GO" id="GO:0005509">
    <property type="term" value="F:calcium ion binding"/>
    <property type="evidence" value="ECO:0007669"/>
    <property type="project" value="TreeGrafter"/>
</dbReference>
<name>A0AAN9Z4C8_9ORTH</name>
<dbReference type="GO" id="GO:0017156">
    <property type="term" value="P:calcium-ion regulated exocytosis"/>
    <property type="evidence" value="ECO:0007669"/>
    <property type="project" value="TreeGrafter"/>
</dbReference>
<dbReference type="Proteomes" id="UP001378592">
    <property type="component" value="Unassembled WGS sequence"/>
</dbReference>
<dbReference type="EMBL" id="JAZDUA010000271">
    <property type="protein sequence ID" value="KAK7862559.1"/>
    <property type="molecule type" value="Genomic_DNA"/>
</dbReference>
<evidence type="ECO:0000313" key="3">
    <source>
        <dbReference type="EMBL" id="KAK7862559.1"/>
    </source>
</evidence>
<proteinExistence type="predicted"/>
<gene>
    <name evidence="3" type="ORF">R5R35_000012</name>
</gene>
<dbReference type="GO" id="GO:0000149">
    <property type="term" value="F:SNARE binding"/>
    <property type="evidence" value="ECO:0007669"/>
    <property type="project" value="TreeGrafter"/>
</dbReference>
<feature type="compositionally biased region" description="Polar residues" evidence="1">
    <location>
        <begin position="372"/>
        <end position="383"/>
    </location>
</feature>
<dbReference type="SUPFAM" id="SSF49562">
    <property type="entry name" value="C2 domain (Calcium/lipid-binding domain, CaLB)"/>
    <property type="match status" value="1"/>
</dbReference>
<dbReference type="GO" id="GO:0030276">
    <property type="term" value="F:clathrin binding"/>
    <property type="evidence" value="ECO:0007669"/>
    <property type="project" value="TreeGrafter"/>
</dbReference>
<dbReference type="AlphaFoldDB" id="A0AAN9Z4C8"/>
<sequence length="392" mass="40158">MESTARAERGGAAAMSVAAVATLRGLLRKARLAAGGGGGGGGNGGSGAAPAALEAAGAARPVDDDSAEPVPAVGFRARLQQGGKLQVTVLGARHLPQRLPGLGAPAAAYVVKVKLSPGAAKFETEPQAASWPTFNESFTFSAAPAASAGRFLMLTVYAADELRRRKALGAVTWSLDTPQGQQALAAGTDIWRRLHDVRSAVQPTTPQQQQLKQRETRRSQVEVSLRLAPGAAGEPDVLEMTLLRLRWSLQAAREHEQKKAQLFVKLSVREGAGGAVVVARRTKPFAPNIAVHFGAGAGGEEAAVVRAPLPPAGPRRAALLCQVALCTRNGPIGKKVVLGRASFGASEGGASAGAGAGGAEGDGDGEGEGATSHVTRALQSPGRTLTHWHPLL</sequence>
<evidence type="ECO:0000256" key="1">
    <source>
        <dbReference type="SAM" id="MobiDB-lite"/>
    </source>
</evidence>
<dbReference type="GO" id="GO:0070382">
    <property type="term" value="C:exocytic vesicle"/>
    <property type="evidence" value="ECO:0007669"/>
    <property type="project" value="TreeGrafter"/>
</dbReference>
<reference evidence="3 4" key="1">
    <citation type="submission" date="2024-03" db="EMBL/GenBank/DDBJ databases">
        <title>The genome assembly and annotation of the cricket Gryllus longicercus Weissman &amp; Gray.</title>
        <authorList>
            <person name="Szrajer S."/>
            <person name="Gray D."/>
            <person name="Ylla G."/>
        </authorList>
    </citation>
    <scope>NUCLEOTIDE SEQUENCE [LARGE SCALE GENOMIC DNA]</scope>
    <source>
        <strain evidence="3">DAG 2021-001</strain>
        <tissue evidence="3">Whole body minus gut</tissue>
    </source>
</reference>
<feature type="domain" description="C2" evidence="2">
    <location>
        <begin position="65"/>
        <end position="192"/>
    </location>
</feature>
<evidence type="ECO:0000259" key="2">
    <source>
        <dbReference type="PROSITE" id="PS50004"/>
    </source>
</evidence>
<comment type="caution">
    <text evidence="3">The sequence shown here is derived from an EMBL/GenBank/DDBJ whole genome shotgun (WGS) entry which is preliminary data.</text>
</comment>
<feature type="region of interest" description="Disordered" evidence="1">
    <location>
        <begin position="349"/>
        <end position="392"/>
    </location>
</feature>
<dbReference type="PROSITE" id="PS50004">
    <property type="entry name" value="C2"/>
    <property type="match status" value="1"/>
</dbReference>
<dbReference type="PANTHER" id="PTHR10024:SF374">
    <property type="entry name" value="C2 DOMAIN-CONTAINING PROTEIN"/>
    <property type="match status" value="1"/>
</dbReference>
<keyword evidence="4" id="KW-1185">Reference proteome</keyword>
<dbReference type="PANTHER" id="PTHR10024">
    <property type="entry name" value="SYNAPTOTAGMIN"/>
    <property type="match status" value="1"/>
</dbReference>
<dbReference type="Gene3D" id="2.60.40.150">
    <property type="entry name" value="C2 domain"/>
    <property type="match status" value="1"/>
</dbReference>
<feature type="compositionally biased region" description="Gly residues" evidence="1">
    <location>
        <begin position="349"/>
        <end position="360"/>
    </location>
</feature>
<dbReference type="GO" id="GO:0005544">
    <property type="term" value="F:calcium-dependent phospholipid binding"/>
    <property type="evidence" value="ECO:0007669"/>
    <property type="project" value="TreeGrafter"/>
</dbReference>